<organism evidence="1">
    <name type="scientific">viral metagenome</name>
    <dbReference type="NCBI Taxonomy" id="1070528"/>
    <lineage>
        <taxon>unclassified sequences</taxon>
        <taxon>metagenomes</taxon>
        <taxon>organismal metagenomes</taxon>
    </lineage>
</organism>
<proteinExistence type="predicted"/>
<protein>
    <submittedName>
        <fullName evidence="1">Uncharacterized protein</fullName>
    </submittedName>
</protein>
<dbReference type="EMBL" id="MN739590">
    <property type="protein sequence ID" value="QHT14794.1"/>
    <property type="molecule type" value="Genomic_DNA"/>
</dbReference>
<accession>A0A6C0DF27</accession>
<name>A0A6C0DF27_9ZZZZ</name>
<sequence length="109" mass="12535">MDQETAQEVGQSLSRSLDQENLKKCAKTCWTVVQDRCERIAELFRQHPTEQGMTYGQHFLRASAMACQMAKGSTVLFIHAVFPFWFQRTGSDTVDQLHTEIHAEKEKTE</sequence>
<dbReference type="InterPro" id="IPR045936">
    <property type="entry name" value="DUF6356"/>
</dbReference>
<evidence type="ECO:0000313" key="1">
    <source>
        <dbReference type="EMBL" id="QHT14794.1"/>
    </source>
</evidence>
<dbReference type="Pfam" id="PF19883">
    <property type="entry name" value="DUF6356"/>
    <property type="match status" value="1"/>
</dbReference>
<dbReference type="AlphaFoldDB" id="A0A6C0DF27"/>
<reference evidence="1" key="1">
    <citation type="journal article" date="2020" name="Nature">
        <title>Giant virus diversity and host interactions through global metagenomics.</title>
        <authorList>
            <person name="Schulz F."/>
            <person name="Roux S."/>
            <person name="Paez-Espino D."/>
            <person name="Jungbluth S."/>
            <person name="Walsh D.A."/>
            <person name="Denef V.J."/>
            <person name="McMahon K.D."/>
            <person name="Konstantinidis K.T."/>
            <person name="Eloe-Fadrosh E.A."/>
            <person name="Kyrpides N.C."/>
            <person name="Woyke T."/>
        </authorList>
    </citation>
    <scope>NUCLEOTIDE SEQUENCE</scope>
    <source>
        <strain evidence="1">GVMAG-M-3300023174-141</strain>
    </source>
</reference>